<proteinExistence type="predicted"/>
<name>A0A7Z8P1M7_9EURY</name>
<evidence type="ECO:0000313" key="5">
    <source>
        <dbReference type="Proteomes" id="UP000319335"/>
    </source>
</evidence>
<protein>
    <submittedName>
        <fullName evidence="4">Phosphoribosyltransferase</fullName>
    </submittedName>
</protein>
<dbReference type="PANTHER" id="PTHR43363:SF2">
    <property type="entry name" value="PHOSPHORIBOSYLTRANSFERASE"/>
    <property type="match status" value="1"/>
</dbReference>
<dbReference type="InterPro" id="IPR000836">
    <property type="entry name" value="PRTase_dom"/>
</dbReference>
<evidence type="ECO:0000256" key="2">
    <source>
        <dbReference type="ARBA" id="ARBA00022679"/>
    </source>
</evidence>
<dbReference type="Gene3D" id="3.40.50.2020">
    <property type="match status" value="1"/>
</dbReference>
<comment type="caution">
    <text evidence="4">The sequence shown here is derived from an EMBL/GenBank/DDBJ whole genome shotgun (WGS) entry which is preliminary data.</text>
</comment>
<dbReference type="InterPro" id="IPR029057">
    <property type="entry name" value="PRTase-like"/>
</dbReference>
<organism evidence="4 5">
    <name type="scientific">Methanolobus vulcani</name>
    <dbReference type="NCBI Taxonomy" id="38026"/>
    <lineage>
        <taxon>Archaea</taxon>
        <taxon>Methanobacteriati</taxon>
        <taxon>Methanobacteriota</taxon>
        <taxon>Stenosarchaea group</taxon>
        <taxon>Methanomicrobia</taxon>
        <taxon>Methanosarcinales</taxon>
        <taxon>Methanosarcinaceae</taxon>
        <taxon>Methanolobus</taxon>
    </lineage>
</organism>
<dbReference type="PANTHER" id="PTHR43363">
    <property type="entry name" value="HYPOXANTHINE PHOSPHORIBOSYLTRANSFERASE"/>
    <property type="match status" value="1"/>
</dbReference>
<evidence type="ECO:0000313" key="4">
    <source>
        <dbReference type="EMBL" id="TQD24916.1"/>
    </source>
</evidence>
<keyword evidence="5" id="KW-1185">Reference proteome</keyword>
<evidence type="ECO:0000256" key="1">
    <source>
        <dbReference type="ARBA" id="ARBA00022676"/>
    </source>
</evidence>
<dbReference type="GO" id="GO:0016757">
    <property type="term" value="F:glycosyltransferase activity"/>
    <property type="evidence" value="ECO:0007669"/>
    <property type="project" value="UniProtKB-KW"/>
</dbReference>
<reference evidence="4 5" key="1">
    <citation type="submission" date="2019-06" db="EMBL/GenBank/DDBJ databases">
        <title>Draft genome sequence of Methanolobus vulcani B1d.</title>
        <authorList>
            <person name="Creighbaum A.J."/>
            <person name="Ticak T."/>
            <person name="Hariraju D."/>
            <person name="Arivett B.A."/>
            <person name="Ferguson D.J.Jr."/>
        </authorList>
    </citation>
    <scope>NUCLEOTIDE SEQUENCE [LARGE SCALE GENOMIC DNA]</scope>
    <source>
        <strain evidence="4 5">B1d</strain>
    </source>
</reference>
<gene>
    <name evidence="4" type="ORF">FKV42_07540</name>
</gene>
<dbReference type="Pfam" id="PF00156">
    <property type="entry name" value="Pribosyltran"/>
    <property type="match status" value="1"/>
</dbReference>
<keyword evidence="1 4" id="KW-0328">Glycosyltransferase</keyword>
<dbReference type="EMBL" id="VIAQ01000015">
    <property type="protein sequence ID" value="TQD24916.1"/>
    <property type="molecule type" value="Genomic_DNA"/>
</dbReference>
<dbReference type="SUPFAM" id="SSF53271">
    <property type="entry name" value="PRTase-like"/>
    <property type="match status" value="1"/>
</dbReference>
<dbReference type="CDD" id="cd06223">
    <property type="entry name" value="PRTases_typeI"/>
    <property type="match status" value="1"/>
</dbReference>
<dbReference type="RefSeq" id="WP_154809641.1">
    <property type="nucleotide sequence ID" value="NZ_VIAQ01000015.1"/>
</dbReference>
<dbReference type="AlphaFoldDB" id="A0A7Z8P1M7"/>
<dbReference type="Proteomes" id="UP000319335">
    <property type="component" value="Unassembled WGS sequence"/>
</dbReference>
<keyword evidence="2 4" id="KW-0808">Transferase</keyword>
<sequence>MALPDKFKCVVTNWDYIYDLCREVANEVKASGYEPDMIVALARGGWFAGRVLCDFLGLDDLTSLKIEHYLGTALAGDEPQIKYPLADKAVAGKKILIVDDIADTGKSLMHSLEYVNEQGPKDVKTAALQFLDSSEFEPDFIGEHLEEWAWVVFPWNFIEDMIDLISTLMTKEDKELWDVASIRHGLYMYHSLDSFAFEIAQPGRLPEIMEEMHRREIVCSVNEDGKQYWKLAE</sequence>
<feature type="domain" description="Phosphoribosyltransferase" evidence="3">
    <location>
        <begin position="14"/>
        <end position="155"/>
    </location>
</feature>
<dbReference type="OrthoDB" id="4952at2157"/>
<accession>A0A7Z8P1M7</accession>
<evidence type="ECO:0000259" key="3">
    <source>
        <dbReference type="Pfam" id="PF00156"/>
    </source>
</evidence>